<evidence type="ECO:0000313" key="2">
    <source>
        <dbReference type="Proteomes" id="UP000009229"/>
    </source>
</evidence>
<dbReference type="Proteomes" id="UP000009229">
    <property type="component" value="Chromosome"/>
</dbReference>
<keyword evidence="2" id="KW-1185">Reference proteome</keyword>
<protein>
    <submittedName>
        <fullName evidence="1">Uncharacterized protein</fullName>
    </submittedName>
</protein>
<dbReference type="RefSeq" id="WP_013822481.1">
    <property type="nucleotide sequence ID" value="NC_015573.1"/>
</dbReference>
<reference evidence="2" key="1">
    <citation type="submission" date="2011-05" db="EMBL/GenBank/DDBJ databases">
        <title>Complete sequence of Desulfotomaculum kuznetsovii DSM 6115.</title>
        <authorList>
            <person name="Lucas S."/>
            <person name="Han J."/>
            <person name="Lapidus A."/>
            <person name="Cheng J.-F."/>
            <person name="Goodwin L."/>
            <person name="Pitluck S."/>
            <person name="Peters L."/>
            <person name="Mikhailova N."/>
            <person name="Lu M."/>
            <person name="Saunders E."/>
            <person name="Han C."/>
            <person name="Tapia R."/>
            <person name="Land M."/>
            <person name="Hauser L."/>
            <person name="Kyrpides N."/>
            <person name="Ivanova N."/>
            <person name="Pagani I."/>
            <person name="Nazina T."/>
            <person name="Ivanova A."/>
            <person name="Parshina S."/>
            <person name="Kuever J."/>
            <person name="Muyzer G."/>
            <person name="Plugge C."/>
            <person name="Stams A."/>
            <person name="Woyke T."/>
        </authorList>
    </citation>
    <scope>NUCLEOTIDE SEQUENCE [LARGE SCALE GENOMIC DNA]</scope>
    <source>
        <strain evidence="2">DSM 6115 / VKM B-1805 / 17</strain>
    </source>
</reference>
<dbReference type="EMBL" id="CP002770">
    <property type="protein sequence ID" value="AEG14966.1"/>
    <property type="molecule type" value="Genomic_DNA"/>
</dbReference>
<dbReference type="KEGG" id="dku:Desku_1383"/>
<name>A0AAU8PSU3_DESK7</name>
<gene>
    <name evidence="1" type="ordered locus">Desku_1383</name>
</gene>
<evidence type="ECO:0000313" key="1">
    <source>
        <dbReference type="EMBL" id="AEG14966.1"/>
    </source>
</evidence>
<dbReference type="AlphaFoldDB" id="A0AAU8PSU3"/>
<proteinExistence type="predicted"/>
<sequence>MEKFMKYKIKQVAKMCILEEGKICDNCCDCFVCELNPDKICDNCANCLKLVDHFIKKQPHKEEIHTLEKVSKVSIKRHSVKSNGHYRNRKRLD</sequence>
<organism evidence="1 2">
    <name type="scientific">Desulfofundulus kuznetsovii (strain DSM 6115 / VKM B-1805 / 17)</name>
    <name type="common">Desulfotomaculum kuznetsovii</name>
    <dbReference type="NCBI Taxonomy" id="760568"/>
    <lineage>
        <taxon>Bacteria</taxon>
        <taxon>Bacillati</taxon>
        <taxon>Bacillota</taxon>
        <taxon>Clostridia</taxon>
        <taxon>Eubacteriales</taxon>
        <taxon>Peptococcaceae</taxon>
        <taxon>Desulfofundulus</taxon>
    </lineage>
</organism>
<accession>A0AAU8PSU3</accession>